<dbReference type="AlphaFoldDB" id="A0A8H2ZLW7"/>
<evidence type="ECO:0000313" key="1">
    <source>
        <dbReference type="EMBL" id="CAD6441281.1"/>
    </source>
</evidence>
<name>A0A8H2ZLW7_9HELO</name>
<dbReference type="Proteomes" id="UP000624404">
    <property type="component" value="Unassembled WGS sequence"/>
</dbReference>
<proteinExistence type="predicted"/>
<keyword evidence="2" id="KW-1185">Reference proteome</keyword>
<gene>
    <name evidence="1" type="ORF">SCLTRI_LOCUS1161</name>
</gene>
<protein>
    <submittedName>
        <fullName evidence="1">38473ecd-dc96-4072-962e-946d43612baa</fullName>
    </submittedName>
</protein>
<evidence type="ECO:0000313" key="2">
    <source>
        <dbReference type="Proteomes" id="UP000624404"/>
    </source>
</evidence>
<sequence length="67" mass="7254">MSPGILSVRASYAVLSRESVKQISTKSIANPINNYRALAPSGSLQSQLFLRHSTGNPLILHAPHRNS</sequence>
<reference evidence="1" key="1">
    <citation type="submission" date="2020-10" db="EMBL/GenBank/DDBJ databases">
        <authorList>
            <person name="Kusch S."/>
        </authorList>
    </citation>
    <scope>NUCLEOTIDE SEQUENCE</scope>
    <source>
        <strain evidence="1">SwB9</strain>
    </source>
</reference>
<dbReference type="EMBL" id="CAJHIA010000004">
    <property type="protein sequence ID" value="CAD6441281.1"/>
    <property type="molecule type" value="Genomic_DNA"/>
</dbReference>
<accession>A0A8H2ZLW7</accession>
<comment type="caution">
    <text evidence="1">The sequence shown here is derived from an EMBL/GenBank/DDBJ whole genome shotgun (WGS) entry which is preliminary data.</text>
</comment>
<organism evidence="1 2">
    <name type="scientific">Sclerotinia trifoliorum</name>
    <dbReference type="NCBI Taxonomy" id="28548"/>
    <lineage>
        <taxon>Eukaryota</taxon>
        <taxon>Fungi</taxon>
        <taxon>Dikarya</taxon>
        <taxon>Ascomycota</taxon>
        <taxon>Pezizomycotina</taxon>
        <taxon>Leotiomycetes</taxon>
        <taxon>Helotiales</taxon>
        <taxon>Sclerotiniaceae</taxon>
        <taxon>Sclerotinia</taxon>
    </lineage>
</organism>